<proteinExistence type="predicted"/>
<organism evidence="1 2">
    <name type="scientific">Gossypium australe</name>
    <dbReference type="NCBI Taxonomy" id="47621"/>
    <lineage>
        <taxon>Eukaryota</taxon>
        <taxon>Viridiplantae</taxon>
        <taxon>Streptophyta</taxon>
        <taxon>Embryophyta</taxon>
        <taxon>Tracheophyta</taxon>
        <taxon>Spermatophyta</taxon>
        <taxon>Magnoliopsida</taxon>
        <taxon>eudicotyledons</taxon>
        <taxon>Gunneridae</taxon>
        <taxon>Pentapetalae</taxon>
        <taxon>rosids</taxon>
        <taxon>malvids</taxon>
        <taxon>Malvales</taxon>
        <taxon>Malvaceae</taxon>
        <taxon>Malvoideae</taxon>
        <taxon>Gossypium</taxon>
    </lineage>
</organism>
<comment type="caution">
    <text evidence="1">The sequence shown here is derived from an EMBL/GenBank/DDBJ whole genome shotgun (WGS) entry which is preliminary data.</text>
</comment>
<evidence type="ECO:0000313" key="2">
    <source>
        <dbReference type="Proteomes" id="UP000325315"/>
    </source>
</evidence>
<protein>
    <submittedName>
        <fullName evidence="1">Retrotransposon gag protein</fullName>
    </submittedName>
</protein>
<dbReference type="Proteomes" id="UP000325315">
    <property type="component" value="Unassembled WGS sequence"/>
</dbReference>
<name>A0A5B6V9U4_9ROSI</name>
<dbReference type="OrthoDB" id="986409at2759"/>
<accession>A0A5B6V9U4</accession>
<keyword evidence="2" id="KW-1185">Reference proteome</keyword>
<dbReference type="EMBL" id="SMMG02000007">
    <property type="protein sequence ID" value="KAA3465736.1"/>
    <property type="molecule type" value="Genomic_DNA"/>
</dbReference>
<sequence>MIDDEFLYETLERFKELLRKFPHHGISYCIQLETFYYGLNAHMRMVVDTSANGSLLSKSYNEAYEIIERISSDNY</sequence>
<gene>
    <name evidence="1" type="ORF">EPI10_000877</name>
</gene>
<evidence type="ECO:0000313" key="1">
    <source>
        <dbReference type="EMBL" id="KAA3465736.1"/>
    </source>
</evidence>
<dbReference type="AlphaFoldDB" id="A0A5B6V9U4"/>
<reference evidence="2" key="1">
    <citation type="journal article" date="2019" name="Plant Biotechnol. J.">
        <title>Genome sequencing of the Australian wild diploid species Gossypium australe highlights disease resistance and delayed gland morphogenesis.</title>
        <authorList>
            <person name="Cai Y."/>
            <person name="Cai X."/>
            <person name="Wang Q."/>
            <person name="Wang P."/>
            <person name="Zhang Y."/>
            <person name="Cai C."/>
            <person name="Xu Y."/>
            <person name="Wang K."/>
            <person name="Zhou Z."/>
            <person name="Wang C."/>
            <person name="Geng S."/>
            <person name="Li B."/>
            <person name="Dong Q."/>
            <person name="Hou Y."/>
            <person name="Wang H."/>
            <person name="Ai P."/>
            <person name="Liu Z."/>
            <person name="Yi F."/>
            <person name="Sun M."/>
            <person name="An G."/>
            <person name="Cheng J."/>
            <person name="Zhang Y."/>
            <person name="Shi Q."/>
            <person name="Xie Y."/>
            <person name="Shi X."/>
            <person name="Chang Y."/>
            <person name="Huang F."/>
            <person name="Chen Y."/>
            <person name="Hong S."/>
            <person name="Mi L."/>
            <person name="Sun Q."/>
            <person name="Zhang L."/>
            <person name="Zhou B."/>
            <person name="Peng R."/>
            <person name="Zhang X."/>
            <person name="Liu F."/>
        </authorList>
    </citation>
    <scope>NUCLEOTIDE SEQUENCE [LARGE SCALE GENOMIC DNA]</scope>
    <source>
        <strain evidence="2">cv. PA1801</strain>
    </source>
</reference>